<organism evidence="2 3">
    <name type="scientific">Rhizoctonia solani</name>
    <dbReference type="NCBI Taxonomy" id="456999"/>
    <lineage>
        <taxon>Eukaryota</taxon>
        <taxon>Fungi</taxon>
        <taxon>Dikarya</taxon>
        <taxon>Basidiomycota</taxon>
        <taxon>Agaricomycotina</taxon>
        <taxon>Agaricomycetes</taxon>
        <taxon>Cantharellales</taxon>
        <taxon>Ceratobasidiaceae</taxon>
        <taxon>Rhizoctonia</taxon>
    </lineage>
</organism>
<dbReference type="Proteomes" id="UP000663826">
    <property type="component" value="Unassembled WGS sequence"/>
</dbReference>
<feature type="region of interest" description="Disordered" evidence="1">
    <location>
        <begin position="46"/>
        <end position="115"/>
    </location>
</feature>
<accession>A0A8H3AX50</accession>
<dbReference type="AlphaFoldDB" id="A0A8H3AX50"/>
<feature type="compositionally biased region" description="Polar residues" evidence="1">
    <location>
        <begin position="51"/>
        <end position="66"/>
    </location>
</feature>
<sequence>MAMDALNHTDNSMTVNLGELATTIALASDALAAAAEALAEAAKAMSEASDSTKSPETPNLGNQPAGNNGGFKDSLGQTGDHARSDQAKLQPQRDDAPGDSPSETMSISSDSTNEVEVVEPALSHNKHTPNSPILNNMLCNPPQHELNNKLEALPQSPLACDPDTVDTDLTQGFDDGLENDPYTYCV</sequence>
<dbReference type="EMBL" id="CAJMWQ010001248">
    <property type="protein sequence ID" value="CAE6442628.1"/>
    <property type="molecule type" value="Genomic_DNA"/>
</dbReference>
<feature type="compositionally biased region" description="Polar residues" evidence="1">
    <location>
        <begin position="101"/>
        <end position="114"/>
    </location>
</feature>
<gene>
    <name evidence="2" type="ORF">RDB_LOCUS71446</name>
</gene>
<protein>
    <submittedName>
        <fullName evidence="2">Uncharacterized protein</fullName>
    </submittedName>
</protein>
<reference evidence="2" key="1">
    <citation type="submission" date="2021-01" db="EMBL/GenBank/DDBJ databases">
        <authorList>
            <person name="Kaushik A."/>
        </authorList>
    </citation>
    <scope>NUCLEOTIDE SEQUENCE</scope>
    <source>
        <strain evidence="2">AG1-1B</strain>
    </source>
</reference>
<evidence type="ECO:0000313" key="3">
    <source>
        <dbReference type="Proteomes" id="UP000663826"/>
    </source>
</evidence>
<evidence type="ECO:0000313" key="2">
    <source>
        <dbReference type="EMBL" id="CAE6442628.1"/>
    </source>
</evidence>
<comment type="caution">
    <text evidence="2">The sequence shown here is derived from an EMBL/GenBank/DDBJ whole genome shotgun (WGS) entry which is preliminary data.</text>
</comment>
<evidence type="ECO:0000256" key="1">
    <source>
        <dbReference type="SAM" id="MobiDB-lite"/>
    </source>
</evidence>
<feature type="compositionally biased region" description="Basic and acidic residues" evidence="1">
    <location>
        <begin position="80"/>
        <end position="96"/>
    </location>
</feature>
<name>A0A8H3AX50_9AGAM</name>
<proteinExistence type="predicted"/>